<dbReference type="Pfam" id="PF00588">
    <property type="entry name" value="SpoU_methylase"/>
    <property type="match status" value="1"/>
</dbReference>
<protein>
    <submittedName>
        <fullName evidence="4">SpoU rRNA methylase family protein</fullName>
    </submittedName>
</protein>
<dbReference type="GO" id="GO:0003723">
    <property type="term" value="F:RNA binding"/>
    <property type="evidence" value="ECO:0007669"/>
    <property type="project" value="InterPro"/>
</dbReference>
<evidence type="ECO:0000313" key="4">
    <source>
        <dbReference type="EMBL" id="TYP75961.1"/>
    </source>
</evidence>
<evidence type="ECO:0000256" key="1">
    <source>
        <dbReference type="ARBA" id="ARBA00022603"/>
    </source>
</evidence>
<dbReference type="PANTHER" id="PTHR46429:SF1">
    <property type="entry name" value="23S RRNA (GUANOSINE-2'-O-)-METHYLTRANSFERASE RLMB"/>
    <property type="match status" value="1"/>
</dbReference>
<dbReference type="InterPro" id="IPR029026">
    <property type="entry name" value="tRNA_m1G_MTases_N"/>
</dbReference>
<dbReference type="InterPro" id="IPR004441">
    <property type="entry name" value="rRNA_MeTrfase_TrmH"/>
</dbReference>
<dbReference type="Gene3D" id="3.40.1280.10">
    <property type="match status" value="1"/>
</dbReference>
<gene>
    <name evidence="4" type="ORF">BD809_102174</name>
</gene>
<dbReference type="InterPro" id="IPR001537">
    <property type="entry name" value="SpoU_MeTrfase"/>
</dbReference>
<organism evidence="4 5">
    <name type="scientific">Aquimarina intermedia</name>
    <dbReference type="NCBI Taxonomy" id="350814"/>
    <lineage>
        <taxon>Bacteria</taxon>
        <taxon>Pseudomonadati</taxon>
        <taxon>Bacteroidota</taxon>
        <taxon>Flavobacteriia</taxon>
        <taxon>Flavobacteriales</taxon>
        <taxon>Flavobacteriaceae</taxon>
        <taxon>Aquimarina</taxon>
    </lineage>
</organism>
<dbReference type="InterPro" id="IPR029028">
    <property type="entry name" value="Alpha/beta_knot_MTases"/>
</dbReference>
<dbReference type="GO" id="GO:0032259">
    <property type="term" value="P:methylation"/>
    <property type="evidence" value="ECO:0007669"/>
    <property type="project" value="UniProtKB-KW"/>
</dbReference>
<dbReference type="AlphaFoldDB" id="A0A5S5C973"/>
<sequence>MHAKRKLKNSELDRKTVEEFKSASKTPIIVILDNIRSLNNIGSVFRTGDAFIIEKIYLCGITATPPHKDIQKTALGATDTVSWEYKEDTVALVEALKEDNIKILAIEQAEQAIMLNDFAPEVNQKYAVVFGNEVKGVQQTVVNQSDAVIEIPQYGSKHSLNISVSAGVVLWDLFCKFKAL</sequence>
<reference evidence="4 5" key="1">
    <citation type="submission" date="2019-07" db="EMBL/GenBank/DDBJ databases">
        <title>Genomic Encyclopedia of Archaeal and Bacterial Type Strains, Phase II (KMG-II): from individual species to whole genera.</title>
        <authorList>
            <person name="Goeker M."/>
        </authorList>
    </citation>
    <scope>NUCLEOTIDE SEQUENCE [LARGE SCALE GENOMIC DNA]</scope>
    <source>
        <strain evidence="4 5">DSM 17527</strain>
    </source>
</reference>
<comment type="caution">
    <text evidence="4">The sequence shown here is derived from an EMBL/GenBank/DDBJ whole genome shotgun (WGS) entry which is preliminary data.</text>
</comment>
<proteinExistence type="predicted"/>
<dbReference type="GO" id="GO:0005829">
    <property type="term" value="C:cytosol"/>
    <property type="evidence" value="ECO:0007669"/>
    <property type="project" value="TreeGrafter"/>
</dbReference>
<evidence type="ECO:0000256" key="2">
    <source>
        <dbReference type="ARBA" id="ARBA00022679"/>
    </source>
</evidence>
<evidence type="ECO:0000313" key="5">
    <source>
        <dbReference type="Proteomes" id="UP000324376"/>
    </source>
</evidence>
<keyword evidence="2" id="KW-0808">Transferase</keyword>
<keyword evidence="5" id="KW-1185">Reference proteome</keyword>
<evidence type="ECO:0000259" key="3">
    <source>
        <dbReference type="Pfam" id="PF00588"/>
    </source>
</evidence>
<feature type="domain" description="tRNA/rRNA methyltransferase SpoU type" evidence="3">
    <location>
        <begin position="28"/>
        <end position="171"/>
    </location>
</feature>
<dbReference type="OrthoDB" id="9795352at2"/>
<name>A0A5S5C973_9FLAO</name>
<dbReference type="Proteomes" id="UP000324376">
    <property type="component" value="Unassembled WGS sequence"/>
</dbReference>
<dbReference type="PANTHER" id="PTHR46429">
    <property type="entry name" value="23S RRNA (GUANOSINE-2'-O-)-METHYLTRANSFERASE RLMB"/>
    <property type="match status" value="1"/>
</dbReference>
<dbReference type="GO" id="GO:0006396">
    <property type="term" value="P:RNA processing"/>
    <property type="evidence" value="ECO:0007669"/>
    <property type="project" value="InterPro"/>
</dbReference>
<dbReference type="RefSeq" id="WP_148781573.1">
    <property type="nucleotide sequence ID" value="NZ_VNHU01000002.1"/>
</dbReference>
<dbReference type="SUPFAM" id="SSF75217">
    <property type="entry name" value="alpha/beta knot"/>
    <property type="match status" value="1"/>
</dbReference>
<accession>A0A5S5C973</accession>
<dbReference type="GO" id="GO:0008173">
    <property type="term" value="F:RNA methyltransferase activity"/>
    <property type="evidence" value="ECO:0007669"/>
    <property type="project" value="InterPro"/>
</dbReference>
<keyword evidence="1 4" id="KW-0489">Methyltransferase</keyword>
<dbReference type="EMBL" id="VNHU01000002">
    <property type="protein sequence ID" value="TYP75961.1"/>
    <property type="molecule type" value="Genomic_DNA"/>
</dbReference>
<dbReference type="CDD" id="cd18097">
    <property type="entry name" value="SpoU-like"/>
    <property type="match status" value="1"/>
</dbReference>